<dbReference type="STRING" id="266117.Rxyl_0009"/>
<dbReference type="RefSeq" id="WP_011563008.1">
    <property type="nucleotide sequence ID" value="NC_008148.1"/>
</dbReference>
<evidence type="ECO:0000313" key="2">
    <source>
        <dbReference type="Proteomes" id="UP000006637"/>
    </source>
</evidence>
<dbReference type="KEGG" id="rxy:Rxyl_0009"/>
<organism evidence="1 2">
    <name type="scientific">Rubrobacter xylanophilus (strain DSM 9941 / JCM 11954 / NBRC 16129 / PRD-1)</name>
    <dbReference type="NCBI Taxonomy" id="266117"/>
    <lineage>
        <taxon>Bacteria</taxon>
        <taxon>Bacillati</taxon>
        <taxon>Actinomycetota</taxon>
        <taxon>Rubrobacteria</taxon>
        <taxon>Rubrobacterales</taxon>
        <taxon>Rubrobacteraceae</taxon>
        <taxon>Rubrobacter</taxon>
    </lineage>
</organism>
<gene>
    <name evidence="1" type="ordered locus">Rxyl_0009</name>
</gene>
<evidence type="ECO:0000313" key="1">
    <source>
        <dbReference type="EMBL" id="ABG02990.1"/>
    </source>
</evidence>
<proteinExistence type="predicted"/>
<dbReference type="AlphaFoldDB" id="Q1B038"/>
<keyword evidence="2" id="KW-1185">Reference proteome</keyword>
<reference evidence="1 2" key="1">
    <citation type="submission" date="2006-06" db="EMBL/GenBank/DDBJ databases">
        <title>Complete sequence of Rubrobacter xylanophilus DSM 9941.</title>
        <authorList>
            <consortium name="US DOE Joint Genome Institute"/>
            <person name="Copeland A."/>
            <person name="Lucas S."/>
            <person name="Lapidus A."/>
            <person name="Barry K."/>
            <person name="Detter J.C."/>
            <person name="Glavina del Rio T."/>
            <person name="Hammon N."/>
            <person name="Israni S."/>
            <person name="Dalin E."/>
            <person name="Tice H."/>
            <person name="Pitluck S."/>
            <person name="Munk A.C."/>
            <person name="Brettin T."/>
            <person name="Bruce D."/>
            <person name="Han C."/>
            <person name="Tapia R."/>
            <person name="Gilna P."/>
            <person name="Schmutz J."/>
            <person name="Larimer F."/>
            <person name="Land M."/>
            <person name="Hauser L."/>
            <person name="Kyrpides N."/>
            <person name="Lykidis A."/>
            <person name="da Costa M.S."/>
            <person name="Rainey F.A."/>
            <person name="Empadinhas N."/>
            <person name="Jolivet E."/>
            <person name="Battista J.R."/>
            <person name="Richardson P."/>
        </authorList>
    </citation>
    <scope>NUCLEOTIDE SEQUENCE [LARGE SCALE GENOMIC DNA]</scope>
    <source>
        <strain evidence="2">DSM 9941 / NBRC 16129 / PRD-1</strain>
    </source>
</reference>
<dbReference type="Proteomes" id="UP000006637">
    <property type="component" value="Chromosome"/>
</dbReference>
<sequence>MGINQRVSLRKFRDDIERWVEEGRSDEWIASALGTSASSVQSFRSRNGIYRRSAAPALRDPEDYAAYEGVVERGERIGLWFDPQVQDDPRWKEGWSGAERVEIRLTPRKIVLRRRPGASGSGSKV</sequence>
<dbReference type="HOGENOM" id="CLU_1991036_0_0_11"/>
<accession>Q1B038</accession>
<dbReference type="eggNOG" id="COG1278">
    <property type="taxonomic scope" value="Bacteria"/>
</dbReference>
<protein>
    <submittedName>
        <fullName evidence="1">Uncharacterized protein</fullName>
    </submittedName>
</protein>
<dbReference type="EMBL" id="CP000386">
    <property type="protein sequence ID" value="ABG02990.1"/>
    <property type="molecule type" value="Genomic_DNA"/>
</dbReference>
<dbReference type="OrthoDB" id="5243293at2"/>
<name>Q1B038_RUBXD</name>